<reference evidence="2 3" key="1">
    <citation type="submission" date="2019-12" db="EMBL/GenBank/DDBJ databases">
        <authorList>
            <person name="Scholz U."/>
            <person name="Mascher M."/>
            <person name="Fiebig A."/>
        </authorList>
    </citation>
    <scope>NUCLEOTIDE SEQUENCE</scope>
</reference>
<dbReference type="GO" id="GO:0009733">
    <property type="term" value="P:response to auxin"/>
    <property type="evidence" value="ECO:0007669"/>
    <property type="project" value="InterPro"/>
</dbReference>
<sequence length="213" mass="23401">MGNGNGTKLHKALRKLNLKAPSVKLWEKLRVDSFPMSPTSVLAFHDDKDIRKGFFAVYVGEEARRYAIPLSYLKHPIFLELLRKAEEEFGFDNVGSGALQIPCDPVVFERLLSLIGKEDDILPNGLSFVILRRSSTSAWRSGSRRNVLAWCGDFSDEVPANGRKTAWARATRQACPADSQHSGSIAASIFSCLHFFAPSAGRFAERGGSAEGG</sequence>
<evidence type="ECO:0000313" key="2">
    <source>
        <dbReference type="EMBL" id="CAA2625171.1"/>
    </source>
</evidence>
<dbReference type="EMBL" id="CACRZD030000009">
    <property type="protein sequence ID" value="CAA6664559.1"/>
    <property type="molecule type" value="Genomic_DNA"/>
</dbReference>
<keyword evidence="3" id="KW-1185">Reference proteome</keyword>
<dbReference type="AlphaFoldDB" id="A0A7I8J367"/>
<dbReference type="EMBL" id="LR743596">
    <property type="protein sequence ID" value="CAA2625171.1"/>
    <property type="molecule type" value="Genomic_DNA"/>
</dbReference>
<comment type="similarity">
    <text evidence="1">Belongs to the ARG7 family.</text>
</comment>
<evidence type="ECO:0000256" key="1">
    <source>
        <dbReference type="ARBA" id="ARBA00006974"/>
    </source>
</evidence>
<dbReference type="PANTHER" id="PTHR31374">
    <property type="entry name" value="AUXIN-INDUCED PROTEIN-LIKE-RELATED"/>
    <property type="match status" value="1"/>
</dbReference>
<gene>
    <name evidence="2" type="ORF">SI7747_09010949</name>
</gene>
<proteinExistence type="inferred from homology"/>
<organism evidence="2">
    <name type="scientific">Spirodela intermedia</name>
    <name type="common">Intermediate duckweed</name>
    <dbReference type="NCBI Taxonomy" id="51605"/>
    <lineage>
        <taxon>Eukaryota</taxon>
        <taxon>Viridiplantae</taxon>
        <taxon>Streptophyta</taxon>
        <taxon>Embryophyta</taxon>
        <taxon>Tracheophyta</taxon>
        <taxon>Spermatophyta</taxon>
        <taxon>Magnoliopsida</taxon>
        <taxon>Liliopsida</taxon>
        <taxon>Araceae</taxon>
        <taxon>Lemnoideae</taxon>
        <taxon>Spirodela</taxon>
    </lineage>
</organism>
<name>A0A7I8J367_SPIIN</name>
<dbReference type="Pfam" id="PF02519">
    <property type="entry name" value="Auxin_inducible"/>
    <property type="match status" value="1"/>
</dbReference>
<dbReference type="Proteomes" id="UP001189122">
    <property type="component" value="Unassembled WGS sequence"/>
</dbReference>
<protein>
    <submittedName>
        <fullName evidence="2">Uncharacterized protein</fullName>
    </submittedName>
</protein>
<dbReference type="PANTHER" id="PTHR31374:SF32">
    <property type="entry name" value="SAUR FAMILY PROTEIN"/>
    <property type="match status" value="1"/>
</dbReference>
<dbReference type="InterPro" id="IPR003676">
    <property type="entry name" value="SAUR_fam"/>
</dbReference>
<accession>A0A7I8J367</accession>
<evidence type="ECO:0000313" key="3">
    <source>
        <dbReference type="Proteomes" id="UP001189122"/>
    </source>
</evidence>